<evidence type="ECO:0000313" key="6">
    <source>
        <dbReference type="EMBL" id="TVY38006.1"/>
    </source>
</evidence>
<evidence type="ECO:0000256" key="1">
    <source>
        <dbReference type="ARBA" id="ARBA00004141"/>
    </source>
</evidence>
<dbReference type="OrthoDB" id="3358017at2759"/>
<evidence type="ECO:0000256" key="3">
    <source>
        <dbReference type="ARBA" id="ARBA00022989"/>
    </source>
</evidence>
<keyword evidence="3 5" id="KW-1133">Transmembrane helix</keyword>
<feature type="transmembrane region" description="Helical" evidence="5">
    <location>
        <begin position="162"/>
        <end position="182"/>
    </location>
</feature>
<evidence type="ECO:0000256" key="2">
    <source>
        <dbReference type="ARBA" id="ARBA00022692"/>
    </source>
</evidence>
<feature type="transmembrane region" description="Helical" evidence="5">
    <location>
        <begin position="12"/>
        <end position="34"/>
    </location>
</feature>
<dbReference type="AlphaFoldDB" id="A0A8H8RNH7"/>
<dbReference type="Proteomes" id="UP000462212">
    <property type="component" value="Unassembled WGS sequence"/>
</dbReference>
<protein>
    <submittedName>
        <fullName evidence="6">Protein RTM1</fullName>
    </submittedName>
</protein>
<proteinExistence type="predicted"/>
<sequence>MSQTKSRYEYDPSLAVAIVAAALYTLVFAATFLLWIRYKAWVWVVMVVAAAMESIGYIVRCLSTQKPDDKVLYVLSFALIILAPVLMAAACYIVFGRIVYHVVPTEARTTRLLWVPARWLTPIFVLCDIVALLLQMIGAIKVTSINPGDADAVSKANKGKKIAEIGVAVQLVCFGLFSIIAVRFNFTSKRFIGTFDANVSGAREGKYFAMQEGGRKLNKNWQTILHVTNLTSVLILIRSVYRMVDFALGRSGYTETHEWWYVHVNQSLSFSPSLPTSFPLTKIDRSSMYVFDTLVIFPVLVCFVIWHPGRYLPYLGFRIPRAAR</sequence>
<name>A0A8H8RNH7_9HELO</name>
<evidence type="ECO:0000256" key="4">
    <source>
        <dbReference type="ARBA" id="ARBA00023136"/>
    </source>
</evidence>
<dbReference type="InterPro" id="IPR007568">
    <property type="entry name" value="RTA1"/>
</dbReference>
<reference evidence="6 7" key="1">
    <citation type="submission" date="2018-05" db="EMBL/GenBank/DDBJ databases">
        <title>Genome sequencing and assembly of the regulated plant pathogen Lachnellula willkommii and related sister species for the development of diagnostic species identification markers.</title>
        <authorList>
            <person name="Giroux E."/>
            <person name="Bilodeau G."/>
        </authorList>
    </citation>
    <scope>NUCLEOTIDE SEQUENCE [LARGE SCALE GENOMIC DNA]</scope>
    <source>
        <strain evidence="6 7">CBS 197.66</strain>
    </source>
</reference>
<feature type="transmembrane region" description="Helical" evidence="5">
    <location>
        <begin position="71"/>
        <end position="99"/>
    </location>
</feature>
<comment type="caution">
    <text evidence="6">The sequence shown here is derived from an EMBL/GenBank/DDBJ whole genome shotgun (WGS) entry which is preliminary data.</text>
</comment>
<evidence type="ECO:0000313" key="7">
    <source>
        <dbReference type="Proteomes" id="UP000462212"/>
    </source>
</evidence>
<gene>
    <name evidence="6" type="primary">RTM1_1</name>
    <name evidence="6" type="ORF">LSUB1_G003902</name>
</gene>
<keyword evidence="7" id="KW-1185">Reference proteome</keyword>
<dbReference type="Pfam" id="PF04479">
    <property type="entry name" value="RTA1"/>
    <property type="match status" value="1"/>
</dbReference>
<evidence type="ECO:0000256" key="5">
    <source>
        <dbReference type="SAM" id="Phobius"/>
    </source>
</evidence>
<keyword evidence="2 5" id="KW-0812">Transmembrane</keyword>
<comment type="subcellular location">
    <subcellularLocation>
        <location evidence="1">Membrane</location>
        <topology evidence="1">Multi-pass membrane protein</topology>
    </subcellularLocation>
</comment>
<keyword evidence="4 5" id="KW-0472">Membrane</keyword>
<dbReference type="PANTHER" id="PTHR31465:SF28">
    <property type="entry name" value="DOMAIN PROTEIN, PUTATIVE-RELATED"/>
    <property type="match status" value="1"/>
</dbReference>
<feature type="transmembrane region" description="Helical" evidence="5">
    <location>
        <begin position="289"/>
        <end position="307"/>
    </location>
</feature>
<feature type="transmembrane region" description="Helical" evidence="5">
    <location>
        <begin position="40"/>
        <end position="59"/>
    </location>
</feature>
<dbReference type="PANTHER" id="PTHR31465">
    <property type="entry name" value="PROTEIN RTA1-RELATED"/>
    <property type="match status" value="1"/>
</dbReference>
<dbReference type="EMBL" id="QGMJ01000312">
    <property type="protein sequence ID" value="TVY38006.1"/>
    <property type="molecule type" value="Genomic_DNA"/>
</dbReference>
<accession>A0A8H8RNH7</accession>
<organism evidence="6 7">
    <name type="scientific">Lachnellula subtilissima</name>
    <dbReference type="NCBI Taxonomy" id="602034"/>
    <lineage>
        <taxon>Eukaryota</taxon>
        <taxon>Fungi</taxon>
        <taxon>Dikarya</taxon>
        <taxon>Ascomycota</taxon>
        <taxon>Pezizomycotina</taxon>
        <taxon>Leotiomycetes</taxon>
        <taxon>Helotiales</taxon>
        <taxon>Lachnaceae</taxon>
        <taxon>Lachnellula</taxon>
    </lineage>
</organism>
<feature type="transmembrane region" description="Helical" evidence="5">
    <location>
        <begin position="119"/>
        <end position="142"/>
    </location>
</feature>
<dbReference type="GO" id="GO:0016020">
    <property type="term" value="C:membrane"/>
    <property type="evidence" value="ECO:0007669"/>
    <property type="project" value="UniProtKB-SubCell"/>
</dbReference>